<protein>
    <recommendedName>
        <fullName evidence="10">Guanine nucleotide-binding protein subunit beta</fullName>
    </recommendedName>
</protein>
<dbReference type="PROSITE" id="PS50082">
    <property type="entry name" value="WD_REPEATS_2"/>
    <property type="match status" value="5"/>
</dbReference>
<evidence type="ECO:0000256" key="1">
    <source>
        <dbReference type="ARBA" id="ARBA00009768"/>
    </source>
</evidence>
<feature type="coiled-coil region" evidence="6">
    <location>
        <begin position="5"/>
        <end position="32"/>
    </location>
</feature>
<feature type="compositionally biased region" description="Basic and acidic residues" evidence="7">
    <location>
        <begin position="1005"/>
        <end position="1019"/>
    </location>
</feature>
<dbReference type="PRINTS" id="PR00319">
    <property type="entry name" value="GPROTEINB"/>
</dbReference>
<dbReference type="Proteomes" id="UP000541558">
    <property type="component" value="Unassembled WGS sequence"/>
</dbReference>
<dbReference type="InterPro" id="IPR001632">
    <property type="entry name" value="WD40_G-protein_beta-like"/>
</dbReference>
<dbReference type="EMBL" id="JAACJK010000166">
    <property type="protein sequence ID" value="KAF5323457.1"/>
    <property type="molecule type" value="Genomic_DNA"/>
</dbReference>
<dbReference type="SUPFAM" id="SSF50978">
    <property type="entry name" value="WD40 repeat-like"/>
    <property type="match status" value="1"/>
</dbReference>
<feature type="region of interest" description="Disordered" evidence="7">
    <location>
        <begin position="1204"/>
        <end position="1235"/>
    </location>
</feature>
<feature type="region of interest" description="Disordered" evidence="7">
    <location>
        <begin position="916"/>
        <end position="938"/>
    </location>
</feature>
<dbReference type="PROSITE" id="PS00678">
    <property type="entry name" value="WD_REPEATS_1"/>
    <property type="match status" value="1"/>
</dbReference>
<evidence type="ECO:0000256" key="3">
    <source>
        <dbReference type="ARBA" id="ARBA00022737"/>
    </source>
</evidence>
<accession>A0A8H5F4N3</accession>
<gene>
    <name evidence="8" type="ORF">D9611_005500</name>
</gene>
<feature type="region of interest" description="Disordered" evidence="7">
    <location>
        <begin position="423"/>
        <end position="449"/>
    </location>
</feature>
<dbReference type="InterPro" id="IPR036322">
    <property type="entry name" value="WD40_repeat_dom_sf"/>
</dbReference>
<feature type="repeat" description="WD" evidence="5">
    <location>
        <begin position="232"/>
        <end position="273"/>
    </location>
</feature>
<feature type="compositionally biased region" description="Polar residues" evidence="7">
    <location>
        <begin position="1113"/>
        <end position="1123"/>
    </location>
</feature>
<dbReference type="PRINTS" id="PR00320">
    <property type="entry name" value="GPROTEINBRPT"/>
</dbReference>
<evidence type="ECO:0000256" key="4">
    <source>
        <dbReference type="ARBA" id="ARBA00023224"/>
    </source>
</evidence>
<dbReference type="Gene3D" id="1.10.287.1490">
    <property type="match status" value="1"/>
</dbReference>
<dbReference type="InterPro" id="IPR016346">
    <property type="entry name" value="G-protein_beta_1-5"/>
</dbReference>
<dbReference type="FunFam" id="2.130.10.10:FF:000020">
    <property type="entry name" value="Guanine nucleotide-binding protein beta subunit"/>
    <property type="match status" value="1"/>
</dbReference>
<dbReference type="PROSITE" id="PS50294">
    <property type="entry name" value="WD_REPEATS_REGION"/>
    <property type="match status" value="3"/>
</dbReference>
<dbReference type="InterPro" id="IPR019775">
    <property type="entry name" value="WD40_repeat_CS"/>
</dbReference>
<reference evidence="8 9" key="1">
    <citation type="journal article" date="2020" name="ISME J.">
        <title>Uncovering the hidden diversity of litter-decomposition mechanisms in mushroom-forming fungi.</title>
        <authorList>
            <person name="Floudas D."/>
            <person name="Bentzer J."/>
            <person name="Ahren D."/>
            <person name="Johansson T."/>
            <person name="Persson P."/>
            <person name="Tunlid A."/>
        </authorList>
    </citation>
    <scope>NUCLEOTIDE SEQUENCE [LARGE SCALE GENOMIC DNA]</scope>
    <source>
        <strain evidence="8 9">CBS 175.51</strain>
    </source>
</reference>
<sequence length="1262" mass="140703">MSQNQGDIQERIAAARREAESLKEKIRAKKESSADTSLRAMAAEVDALPRIVMRPRRALRGHLAKIYAMHWAADRRHLVSASQDGKLIVWDAYTTNKVHAIPLRSSWVMTCAYSPSGNFVACGGLDNICSIYSLNNNKDATNARGARELSAHSGYLSCCRFINDRQIVTSSGDMTCMLWDIEAGVRVVEFSDHTGDVMSLSLAPNMNTFVSGACDATAKLWDIRTGRATQTFTGHESDINAVSFFPNGDAFATGSDDASCRLFDIRADRELNTFTHDNILCGITSVAFSISGRILFGGYDDWTCNVWDTLKGERVGVLTGHENRVSCLGVSVDGMALCTGSWDSTLRVPLMPPILVKQRHDFRLCRFRTHSPLLYSLPGSFRLPFATNHVGQRPCRKGGKSEGSGKLDIICDDLRAKLAKKRQQKKAADSVSGAITPSASASPAIPARALSPAPSEISLAPATIDEGKRDIADVLGPTVPADKPTSPGQTDTLQEKITQLETLNMNLQAEAKRLQGLLEDSRKAESQLAEERARADNWQAKCSELERDKESALAAAARRFQDILEESRKTQSLLYEEKTRADNLQKRYAELETEKETSLATERQTISLLVSEKATLTAELEQREDAESRLQTAEVELQAATARSDDLEQRLQASQSEVDDALHKINQYQGKEKELTEKSRDLERQLQASTVAATESRKEAEDVNRRLQELTEQIQTDDRVEKLEQSLKHSQDRADELEFQLSKLRQSQTALKAERDVLKSRCQTFEAEEEGTKSRMADAESKLKELGDKYEEVSTERESLAQEASTMREHSEASKKSISELQEKLVQASSAVATHTRQMQVLQNELKSAIKRAEESERTTRNLQQEGTNLMRSLDEMRPKIVELTDAKLDLSEKVSSLERAIADRDRTIAKLEGSLDELQDQNGETSTKLEQAISSKEKEHADLQTSFAELQKGYGELQEELDTTLASLKTLETQRAAHHSDIARRLEEIDRLTSSTQSQEEELSNLRRELDERRRTQEEEKDLLDDAQDEMEALRNELEAKDQEIESLREAVSSPTRTDAPRSLDDEIVSSLRQQHALDLSNAQSTIRALEDKVFDGEAKVHALQKQISGLQDQLTRAQATRQAPPRSFSPGVPTRPSSRAKDHDVRRSGSRLGHNPPSVPGPLSRTVFDQALSKETLHKRKVSLSMLKARIESELSAVSPHIPSRVLSPVHSHDGEEDDHTSHSLSHPHPHSHPVVHRPQFLDESHVFWCNSCSGDLVIL</sequence>
<feature type="region of interest" description="Disordered" evidence="7">
    <location>
        <begin position="1113"/>
        <end position="1167"/>
    </location>
</feature>
<feature type="repeat" description="WD" evidence="5">
    <location>
        <begin position="149"/>
        <end position="189"/>
    </location>
</feature>
<dbReference type="PANTHER" id="PTHR19850">
    <property type="entry name" value="GUANINE NUCLEOTIDE-BINDING PROTEIN BETA G PROTEIN BETA"/>
    <property type="match status" value="1"/>
</dbReference>
<dbReference type="AlphaFoldDB" id="A0A8H5F4N3"/>
<dbReference type="SMART" id="SM00320">
    <property type="entry name" value="WD40"/>
    <property type="match status" value="7"/>
</dbReference>
<dbReference type="InterPro" id="IPR020472">
    <property type="entry name" value="WD40_PAC1"/>
</dbReference>
<dbReference type="Gene3D" id="1.20.5.340">
    <property type="match status" value="1"/>
</dbReference>
<dbReference type="InterPro" id="IPR001680">
    <property type="entry name" value="WD40_rpt"/>
</dbReference>
<feature type="region of interest" description="Disordered" evidence="7">
    <location>
        <begin position="788"/>
        <end position="818"/>
    </location>
</feature>
<evidence type="ECO:0000256" key="2">
    <source>
        <dbReference type="ARBA" id="ARBA00022574"/>
    </source>
</evidence>
<evidence type="ECO:0000313" key="9">
    <source>
        <dbReference type="Proteomes" id="UP000541558"/>
    </source>
</evidence>
<keyword evidence="2 5" id="KW-0853">WD repeat</keyword>
<organism evidence="8 9">
    <name type="scientific">Ephemerocybe angulata</name>
    <dbReference type="NCBI Taxonomy" id="980116"/>
    <lineage>
        <taxon>Eukaryota</taxon>
        <taxon>Fungi</taxon>
        <taxon>Dikarya</taxon>
        <taxon>Basidiomycota</taxon>
        <taxon>Agaricomycotina</taxon>
        <taxon>Agaricomycetes</taxon>
        <taxon>Agaricomycetidae</taxon>
        <taxon>Agaricales</taxon>
        <taxon>Agaricineae</taxon>
        <taxon>Psathyrellaceae</taxon>
        <taxon>Ephemerocybe</taxon>
    </lineage>
</organism>
<comment type="similarity">
    <text evidence="1">Belongs to the WD repeat G protein beta family.</text>
</comment>
<dbReference type="Gene3D" id="2.130.10.10">
    <property type="entry name" value="YVTN repeat-like/Quinoprotein amine dehydrogenase"/>
    <property type="match status" value="1"/>
</dbReference>
<feature type="region of interest" description="Disordered" evidence="7">
    <location>
        <begin position="991"/>
        <end position="1028"/>
    </location>
</feature>
<evidence type="ECO:0000313" key="8">
    <source>
        <dbReference type="EMBL" id="KAF5323457.1"/>
    </source>
</evidence>
<feature type="repeat" description="WD" evidence="5">
    <location>
        <begin position="318"/>
        <end position="348"/>
    </location>
</feature>
<dbReference type="CDD" id="cd00200">
    <property type="entry name" value="WD40"/>
    <property type="match status" value="1"/>
</dbReference>
<dbReference type="OrthoDB" id="10255630at2759"/>
<dbReference type="SUPFAM" id="SSF57997">
    <property type="entry name" value="Tropomyosin"/>
    <property type="match status" value="2"/>
</dbReference>
<keyword evidence="9" id="KW-1185">Reference proteome</keyword>
<evidence type="ECO:0000256" key="7">
    <source>
        <dbReference type="SAM" id="MobiDB-lite"/>
    </source>
</evidence>
<keyword evidence="4" id="KW-0807">Transducer</keyword>
<evidence type="ECO:0000256" key="5">
    <source>
        <dbReference type="PROSITE-ProRule" id="PRU00221"/>
    </source>
</evidence>
<comment type="caution">
    <text evidence="8">The sequence shown here is derived from an EMBL/GenBank/DDBJ whole genome shotgun (WGS) entry which is preliminary data.</text>
</comment>
<feature type="repeat" description="WD" evidence="5">
    <location>
        <begin position="59"/>
        <end position="100"/>
    </location>
</feature>
<dbReference type="Pfam" id="PF25391">
    <property type="entry name" value="WD40_Gbeta"/>
    <property type="match status" value="1"/>
</dbReference>
<dbReference type="GO" id="GO:0007165">
    <property type="term" value="P:signal transduction"/>
    <property type="evidence" value="ECO:0007669"/>
    <property type="project" value="UniProtKB-KW"/>
</dbReference>
<keyword evidence="3" id="KW-0677">Repeat</keyword>
<dbReference type="InterPro" id="IPR015943">
    <property type="entry name" value="WD40/YVTN_repeat-like_dom_sf"/>
</dbReference>
<keyword evidence="6" id="KW-0175">Coiled coil</keyword>
<feature type="compositionally biased region" description="Polar residues" evidence="7">
    <location>
        <begin position="921"/>
        <end position="935"/>
    </location>
</feature>
<feature type="compositionally biased region" description="Low complexity" evidence="7">
    <location>
        <begin position="437"/>
        <end position="449"/>
    </location>
</feature>
<proteinExistence type="inferred from homology"/>
<name>A0A8H5F4N3_9AGAR</name>
<evidence type="ECO:0008006" key="10">
    <source>
        <dbReference type="Google" id="ProtNLM"/>
    </source>
</evidence>
<feature type="repeat" description="WD" evidence="5">
    <location>
        <begin position="190"/>
        <end position="231"/>
    </location>
</feature>
<evidence type="ECO:0000256" key="6">
    <source>
        <dbReference type="SAM" id="Coils"/>
    </source>
</evidence>